<comment type="caution">
    <text evidence="1">The sequence shown here is derived from an EMBL/GenBank/DDBJ whole genome shotgun (WGS) entry which is preliminary data.</text>
</comment>
<accession>A0A830HQ89</accession>
<organism evidence="1 2">
    <name type="scientific">Pycnococcus provasolii</name>
    <dbReference type="NCBI Taxonomy" id="41880"/>
    <lineage>
        <taxon>Eukaryota</taxon>
        <taxon>Viridiplantae</taxon>
        <taxon>Chlorophyta</taxon>
        <taxon>Pseudoscourfieldiophyceae</taxon>
        <taxon>Pseudoscourfieldiales</taxon>
        <taxon>Pycnococcaceae</taxon>
        <taxon>Pycnococcus</taxon>
    </lineage>
</organism>
<evidence type="ECO:0000313" key="2">
    <source>
        <dbReference type="Proteomes" id="UP000660262"/>
    </source>
</evidence>
<sequence>MVSSPVPVVEVYRGVSATSTSTSPLQQVPPPSSSSPSSFVYASSFDISSIAQTVKPIPHAVQKKWTSTTQHEELDDDAKRILKTNKIELKLQNAQKNRHKHLHTITTKACTQGRRAAQIKTRRIEKYANKHRKCTARLQRAEERRLQKLAEVAQKAASTSPDAESVVLQKKMLDGAAAKEKKMALHERMMAADKRRAVVMEQKTKKNKKTQAALVIQKAWRAQRSNTFTGAWKRLRGAGSLVADEQAVEFDALARNLQNPSVLRDARVVIRRSTQRVVARLPPAARPAARLERRCAAGCPGRVALAAVMAACHPDTMPEPTLVPLARTLAHALVSGELNAIDAAWMRWTAAFAAWRARDAPRLGAELRQMAARLARSAARAAAGARVAEEDAQMIETAADDDVALLRAAVRAVQGPRAAVELEEEVEAARHAGATEAAERRERAERRQASTTSWLEAAEMWRVEEQLEMMEVVEAPSVVQMRSGRGRATPAPDARLPPAPTREAEARAGIALLWLAAPTSQQQQLEEQSLPHLLTAAEVRRVAAAAELMRRTALAAAAALAHSAVGGRDAEGAARRALAVLGGGGDEDAIALAATPPDGDEAVTTRTMRAVAARPALTRGVVRACAARLRGASATAELRRVAGTAAPALEEPVDGAAAILMSAAHVLARLHPTFFQE</sequence>
<reference evidence="1" key="1">
    <citation type="submission" date="2020-10" db="EMBL/GenBank/DDBJ databases">
        <title>Unveiling of a novel bifunctional photoreceptor, Dualchrome1, isolated from a cosmopolitan green alga.</title>
        <authorList>
            <person name="Suzuki S."/>
            <person name="Kawachi M."/>
        </authorList>
    </citation>
    <scope>NUCLEOTIDE SEQUENCE</scope>
    <source>
        <strain evidence="1">NIES 2893</strain>
    </source>
</reference>
<dbReference type="Proteomes" id="UP000660262">
    <property type="component" value="Unassembled WGS sequence"/>
</dbReference>
<dbReference type="AlphaFoldDB" id="A0A830HQ89"/>
<protein>
    <submittedName>
        <fullName evidence="1">Uncharacterized protein</fullName>
    </submittedName>
</protein>
<keyword evidence="2" id="KW-1185">Reference proteome</keyword>
<evidence type="ECO:0000313" key="1">
    <source>
        <dbReference type="EMBL" id="GHP07611.1"/>
    </source>
</evidence>
<gene>
    <name evidence="1" type="ORF">PPROV_000635300</name>
</gene>
<proteinExistence type="predicted"/>
<name>A0A830HQ89_9CHLO</name>
<dbReference type="EMBL" id="BNJQ01000017">
    <property type="protein sequence ID" value="GHP07611.1"/>
    <property type="molecule type" value="Genomic_DNA"/>
</dbReference>